<comment type="similarity">
    <text evidence="2 7">Belongs to the glutaredoxin family.</text>
</comment>
<dbReference type="CDD" id="cd03418">
    <property type="entry name" value="GRX_GRXb_1_3_like"/>
    <property type="match status" value="1"/>
</dbReference>
<comment type="caution">
    <text evidence="9">The sequence shown here is derived from an EMBL/GenBank/DDBJ whole genome shotgun (WGS) entry which is preliminary data.</text>
</comment>
<dbReference type="NCBIfam" id="TIGR02181">
    <property type="entry name" value="GRX_bact"/>
    <property type="match status" value="1"/>
</dbReference>
<dbReference type="PRINTS" id="PR00160">
    <property type="entry name" value="GLUTAREDOXIN"/>
</dbReference>
<dbReference type="PROSITE" id="PS00195">
    <property type="entry name" value="GLUTAREDOXIN_1"/>
    <property type="match status" value="1"/>
</dbReference>
<dbReference type="GO" id="GO:0034599">
    <property type="term" value="P:cellular response to oxidative stress"/>
    <property type="evidence" value="ECO:0007669"/>
    <property type="project" value="TreeGrafter"/>
</dbReference>
<sequence>MPRIEIYTQPGCPYCVRALRLLEQKGTAFTEIRALHGTAERAEARERSGGRTTVPQIFIDGRHIGGCDDIMALDRAGKLDPLLHAA</sequence>
<gene>
    <name evidence="9" type="primary">grxC</name>
    <name evidence="9" type="ORF">HLH33_09180</name>
</gene>
<dbReference type="Gene3D" id="3.40.30.10">
    <property type="entry name" value="Glutaredoxin"/>
    <property type="match status" value="1"/>
</dbReference>
<dbReference type="InterPro" id="IPR011900">
    <property type="entry name" value="GRX_bact"/>
</dbReference>
<evidence type="ECO:0000256" key="4">
    <source>
        <dbReference type="ARBA" id="ARBA00022982"/>
    </source>
</evidence>
<evidence type="ECO:0000256" key="1">
    <source>
        <dbReference type="ARBA" id="ARBA00002549"/>
    </source>
</evidence>
<comment type="function">
    <text evidence="1 7">Has a glutathione-disulfide oxidoreductase activity in the presence of NADPH and glutathione reductase. Reduces low molecular weight disulfides and proteins.</text>
</comment>
<dbReference type="Pfam" id="PF00462">
    <property type="entry name" value="Glutaredoxin"/>
    <property type="match status" value="1"/>
</dbReference>
<protein>
    <recommendedName>
        <fullName evidence="7">Glutaredoxin</fullName>
    </recommendedName>
</protein>
<dbReference type="GO" id="GO:0015038">
    <property type="term" value="F:glutathione disulfide oxidoreductase activity"/>
    <property type="evidence" value="ECO:0007669"/>
    <property type="project" value="UniProtKB-UniRule"/>
</dbReference>
<dbReference type="AlphaFoldDB" id="A0A7W4FEW9"/>
<feature type="domain" description="Glutaredoxin" evidence="8">
    <location>
        <begin position="4"/>
        <end position="64"/>
    </location>
</feature>
<accession>A0A7W4FEW9</accession>
<dbReference type="RefSeq" id="WP_041249371.1">
    <property type="nucleotide sequence ID" value="NZ_JABEQG010000014.1"/>
</dbReference>
<evidence type="ECO:0000256" key="3">
    <source>
        <dbReference type="ARBA" id="ARBA00022448"/>
    </source>
</evidence>
<keyword evidence="7" id="KW-0963">Cytoplasm</keyword>
<dbReference type="Proteomes" id="UP000550787">
    <property type="component" value="Unassembled WGS sequence"/>
</dbReference>
<keyword evidence="4 7" id="KW-0249">Electron transport</keyword>
<evidence type="ECO:0000256" key="5">
    <source>
        <dbReference type="ARBA" id="ARBA00023157"/>
    </source>
</evidence>
<evidence type="ECO:0000256" key="2">
    <source>
        <dbReference type="ARBA" id="ARBA00007787"/>
    </source>
</evidence>
<proteinExistence type="inferred from homology"/>
<name>A0A7W4FEW9_GLUDI</name>
<evidence type="ECO:0000313" key="10">
    <source>
        <dbReference type="Proteomes" id="UP000550787"/>
    </source>
</evidence>
<reference evidence="9 10" key="1">
    <citation type="submission" date="2020-04" db="EMBL/GenBank/DDBJ databases">
        <title>Description of novel Gluconacetobacter.</title>
        <authorList>
            <person name="Sombolestani A."/>
        </authorList>
    </citation>
    <scope>NUCLEOTIDE SEQUENCE [LARGE SCALE GENOMIC DNA]</scope>
    <source>
        <strain evidence="9 10">LMG 7603</strain>
    </source>
</reference>
<dbReference type="InterPro" id="IPR002109">
    <property type="entry name" value="Glutaredoxin"/>
</dbReference>
<evidence type="ECO:0000256" key="7">
    <source>
        <dbReference type="RuleBase" id="RU364065"/>
    </source>
</evidence>
<dbReference type="GO" id="GO:0045454">
    <property type="term" value="P:cell redox homeostasis"/>
    <property type="evidence" value="ECO:0007669"/>
    <property type="project" value="InterPro"/>
</dbReference>
<dbReference type="InterPro" id="IPR011767">
    <property type="entry name" value="GLR_AS"/>
</dbReference>
<dbReference type="EMBL" id="JABEQG010000014">
    <property type="protein sequence ID" value="MBB2156478.1"/>
    <property type="molecule type" value="Genomic_DNA"/>
</dbReference>
<dbReference type="PROSITE" id="PS51354">
    <property type="entry name" value="GLUTAREDOXIN_2"/>
    <property type="match status" value="1"/>
</dbReference>
<evidence type="ECO:0000259" key="8">
    <source>
        <dbReference type="Pfam" id="PF00462"/>
    </source>
</evidence>
<keyword evidence="3 7" id="KW-0813">Transport</keyword>
<dbReference type="PANTHER" id="PTHR45694">
    <property type="entry name" value="GLUTAREDOXIN 2"/>
    <property type="match status" value="1"/>
</dbReference>
<evidence type="ECO:0000256" key="6">
    <source>
        <dbReference type="ARBA" id="ARBA00023284"/>
    </source>
</evidence>
<keyword evidence="6 7" id="KW-0676">Redox-active center</keyword>
<keyword evidence="5" id="KW-1015">Disulfide bond</keyword>
<dbReference type="InterPro" id="IPR014025">
    <property type="entry name" value="Glutaredoxin_subgr"/>
</dbReference>
<dbReference type="SUPFAM" id="SSF52833">
    <property type="entry name" value="Thioredoxin-like"/>
    <property type="match status" value="1"/>
</dbReference>
<dbReference type="GO" id="GO:0005737">
    <property type="term" value="C:cytoplasm"/>
    <property type="evidence" value="ECO:0007669"/>
    <property type="project" value="TreeGrafter"/>
</dbReference>
<dbReference type="InterPro" id="IPR036249">
    <property type="entry name" value="Thioredoxin-like_sf"/>
</dbReference>
<organism evidence="9 10">
    <name type="scientific">Gluconacetobacter diazotrophicus</name>
    <name type="common">Acetobacter diazotrophicus</name>
    <dbReference type="NCBI Taxonomy" id="33996"/>
    <lineage>
        <taxon>Bacteria</taxon>
        <taxon>Pseudomonadati</taxon>
        <taxon>Pseudomonadota</taxon>
        <taxon>Alphaproteobacteria</taxon>
        <taxon>Acetobacterales</taxon>
        <taxon>Acetobacteraceae</taxon>
        <taxon>Gluconacetobacter</taxon>
    </lineage>
</organism>
<evidence type="ECO:0000313" key="9">
    <source>
        <dbReference type="EMBL" id="MBB2156478.1"/>
    </source>
</evidence>
<dbReference type="PANTHER" id="PTHR45694:SF18">
    <property type="entry name" value="GLUTAREDOXIN-1-RELATED"/>
    <property type="match status" value="1"/>
</dbReference>